<dbReference type="AlphaFoldDB" id="A0A5J5FUW3"/>
<dbReference type="RefSeq" id="WP_150459708.1">
    <property type="nucleotide sequence ID" value="NZ_VYKK01000030.1"/>
</dbReference>
<gene>
    <name evidence="1" type="ORF">F4V43_18310</name>
</gene>
<name>A0A5J5FUW3_9BACL</name>
<comment type="caution">
    <text evidence="1">The sequence shown here is derived from an EMBL/GenBank/DDBJ whole genome shotgun (WGS) entry which is preliminary data.</text>
</comment>
<proteinExistence type="predicted"/>
<dbReference type="EMBL" id="VYKK01000030">
    <property type="protein sequence ID" value="KAA8997243.1"/>
    <property type="molecule type" value="Genomic_DNA"/>
</dbReference>
<evidence type="ECO:0000313" key="1">
    <source>
        <dbReference type="EMBL" id="KAA8997243.1"/>
    </source>
</evidence>
<protein>
    <submittedName>
        <fullName evidence="1">Polyprenyl synthetase family protein</fullName>
    </submittedName>
</protein>
<sequence>MHQKLMEDTFRRLQDELSPVAGIRLSLSPAECERLFPVMERHHLAYDRRVSLLAIQTILIQAARRHQECAQGHPELVRAILDGDYLYSFYLQYALKYQELDLVAYLAPHVKKLQIRRAAGELEEPDWASLFSRYLEKESKAAPPKLANHAIGQVV</sequence>
<organism evidence="1 2">
    <name type="scientific">Paenibacillus spiritus</name>
    <dbReference type="NCBI Taxonomy" id="2496557"/>
    <lineage>
        <taxon>Bacteria</taxon>
        <taxon>Bacillati</taxon>
        <taxon>Bacillota</taxon>
        <taxon>Bacilli</taxon>
        <taxon>Bacillales</taxon>
        <taxon>Paenibacillaceae</taxon>
        <taxon>Paenibacillus</taxon>
    </lineage>
</organism>
<dbReference type="Proteomes" id="UP000367750">
    <property type="component" value="Unassembled WGS sequence"/>
</dbReference>
<keyword evidence="2" id="KW-1185">Reference proteome</keyword>
<evidence type="ECO:0000313" key="2">
    <source>
        <dbReference type="Proteomes" id="UP000367750"/>
    </source>
</evidence>
<dbReference type="OrthoDB" id="2624238at2"/>
<reference evidence="1 2" key="1">
    <citation type="submission" date="2019-09" db="EMBL/GenBank/DDBJ databases">
        <title>Bacillus ochoae sp. nov., Paenibacillus whitsoniae sp. nov., Paenibacillus spiritus sp. nov. Isolated from the Mars Exploration Rover during spacecraft assembly.</title>
        <authorList>
            <person name="Seuylemezian A."/>
            <person name="Vaishampayan P."/>
        </authorList>
    </citation>
    <scope>NUCLEOTIDE SEQUENCE [LARGE SCALE GENOMIC DNA]</scope>
    <source>
        <strain evidence="1 2">MER_111</strain>
    </source>
</reference>
<accession>A0A5J5FUW3</accession>